<dbReference type="AlphaFoldDB" id="A0A9D1ZW01"/>
<feature type="region of interest" description="Disordered" evidence="1">
    <location>
        <begin position="185"/>
        <end position="212"/>
    </location>
</feature>
<reference evidence="2" key="1">
    <citation type="journal article" date="2021" name="PeerJ">
        <title>Extensive microbial diversity within the chicken gut microbiome revealed by metagenomics and culture.</title>
        <authorList>
            <person name="Gilroy R."/>
            <person name="Ravi A."/>
            <person name="Getino M."/>
            <person name="Pursley I."/>
            <person name="Horton D.L."/>
            <person name="Alikhan N.F."/>
            <person name="Baker D."/>
            <person name="Gharbi K."/>
            <person name="Hall N."/>
            <person name="Watson M."/>
            <person name="Adriaenssens E.M."/>
            <person name="Foster-Nyarko E."/>
            <person name="Jarju S."/>
            <person name="Secka A."/>
            <person name="Antonio M."/>
            <person name="Oren A."/>
            <person name="Chaudhuri R.R."/>
            <person name="La Ragione R."/>
            <person name="Hildebrand F."/>
            <person name="Pallen M.J."/>
        </authorList>
    </citation>
    <scope>NUCLEOTIDE SEQUENCE</scope>
    <source>
        <strain evidence="2">1345</strain>
    </source>
</reference>
<accession>A0A9D1ZW01</accession>
<evidence type="ECO:0000313" key="2">
    <source>
        <dbReference type="EMBL" id="HIY97492.1"/>
    </source>
</evidence>
<dbReference type="EMBL" id="DXCQ01000067">
    <property type="protein sequence ID" value="HIY97492.1"/>
    <property type="molecule type" value="Genomic_DNA"/>
</dbReference>
<gene>
    <name evidence="2" type="ORF">H9729_07370</name>
</gene>
<reference evidence="2" key="2">
    <citation type="submission" date="2021-04" db="EMBL/GenBank/DDBJ databases">
        <authorList>
            <person name="Gilroy R."/>
        </authorList>
    </citation>
    <scope>NUCLEOTIDE SEQUENCE</scope>
    <source>
        <strain evidence="2">1345</strain>
    </source>
</reference>
<dbReference type="Proteomes" id="UP000886750">
    <property type="component" value="Unassembled WGS sequence"/>
</dbReference>
<feature type="region of interest" description="Disordered" evidence="1">
    <location>
        <begin position="125"/>
        <end position="164"/>
    </location>
</feature>
<protein>
    <submittedName>
        <fullName evidence="2">Uncharacterized protein</fullName>
    </submittedName>
</protein>
<evidence type="ECO:0000313" key="3">
    <source>
        <dbReference type="Proteomes" id="UP000886750"/>
    </source>
</evidence>
<feature type="compositionally biased region" description="Low complexity" evidence="1">
    <location>
        <begin position="138"/>
        <end position="150"/>
    </location>
</feature>
<organism evidence="2 3">
    <name type="scientific">Candidatus Borkfalkia excrementigallinarum</name>
    <dbReference type="NCBI Taxonomy" id="2838506"/>
    <lineage>
        <taxon>Bacteria</taxon>
        <taxon>Bacillati</taxon>
        <taxon>Bacillota</taxon>
        <taxon>Clostridia</taxon>
        <taxon>Christensenellales</taxon>
        <taxon>Christensenellaceae</taxon>
        <taxon>Candidatus Borkfalkia</taxon>
    </lineage>
</organism>
<proteinExistence type="predicted"/>
<sequence length="344" mass="37555">MNYIKKLCILKQLSSGFAADGKKVSALLTAESFAGRLSVSLALIGFAPLSSGRYRLLLCDEHGGREIFDIPNASGINAKRASALDIADGFGSLVCFIGNKTTPVAFGKCGDKTYDVKKLCAALDDEESPQKQPPRESAANAAKPNAPAAPLSKEIPSPEPAQPYDDEVVATENYYEFDDVDRENLKIKEKSDDGNTDGKSGAAENGAEIAGKDEDAQSLFRLAGSENLREDERACYYDKVKGELDELFENHPAEEELGKCVPLSRWAKVAFARNKYYTVGVICDEQRPKYICYGVPAEKRGEPPEALKGKCSFLPLSLFDLDGKGYWMMFQDAETGQCVKISQK</sequence>
<comment type="caution">
    <text evidence="2">The sequence shown here is derived from an EMBL/GenBank/DDBJ whole genome shotgun (WGS) entry which is preliminary data.</text>
</comment>
<evidence type="ECO:0000256" key="1">
    <source>
        <dbReference type="SAM" id="MobiDB-lite"/>
    </source>
</evidence>
<name>A0A9D1ZW01_9FIRM</name>